<evidence type="ECO:0000256" key="5">
    <source>
        <dbReference type="ARBA" id="ARBA00045658"/>
    </source>
</evidence>
<dbReference type="SUPFAM" id="SSF52540">
    <property type="entry name" value="P-loop containing nucleoside triphosphate hydrolases"/>
    <property type="match status" value="1"/>
</dbReference>
<evidence type="ECO:0000259" key="7">
    <source>
        <dbReference type="SMART" id="SM00833"/>
    </source>
</evidence>
<reference evidence="8 9" key="1">
    <citation type="submission" date="2020-04" db="EMBL/GenBank/DDBJ databases">
        <authorList>
            <consortium name="Desulfovibrio sp. FSS-1 genome sequencing consortium"/>
            <person name="Shimoshige H."/>
            <person name="Kobayashi H."/>
            <person name="Maekawa T."/>
        </authorList>
    </citation>
    <scope>NUCLEOTIDE SEQUENCE [LARGE SCALE GENOMIC DNA]</scope>
    <source>
        <strain evidence="8 9">SIID29052-01</strain>
    </source>
</reference>
<keyword evidence="1" id="KW-0547">Nucleotide-binding</keyword>
<protein>
    <submittedName>
        <fullName evidence="8">Putative GTP-binding protein YjiA</fullName>
    </submittedName>
</protein>
<comment type="caution">
    <text evidence="8">The sequence shown here is derived from an EMBL/GenBank/DDBJ whole genome shotgun (WGS) entry which is preliminary data.</text>
</comment>
<organism evidence="8 9">
    <name type="scientific">Fundidesulfovibrio magnetotacticus</name>
    <dbReference type="NCBI Taxonomy" id="2730080"/>
    <lineage>
        <taxon>Bacteria</taxon>
        <taxon>Pseudomonadati</taxon>
        <taxon>Thermodesulfobacteriota</taxon>
        <taxon>Desulfovibrionia</taxon>
        <taxon>Desulfovibrionales</taxon>
        <taxon>Desulfovibrionaceae</taxon>
        <taxon>Fundidesulfovibrio</taxon>
    </lineage>
</organism>
<dbReference type="InterPro" id="IPR027417">
    <property type="entry name" value="P-loop_NTPase"/>
</dbReference>
<dbReference type="InterPro" id="IPR011629">
    <property type="entry name" value="CobW-like_C"/>
</dbReference>
<dbReference type="PANTHER" id="PTHR13748">
    <property type="entry name" value="COBW-RELATED"/>
    <property type="match status" value="1"/>
</dbReference>
<dbReference type="Pfam" id="PF07683">
    <property type="entry name" value="CobW_C"/>
    <property type="match status" value="1"/>
</dbReference>
<accession>A0A6V8LX00</accession>
<gene>
    <name evidence="8" type="primary">yjiA</name>
    <name evidence="8" type="ORF">NNJEOMEG_02456</name>
</gene>
<dbReference type="GO" id="GO:0000166">
    <property type="term" value="F:nucleotide binding"/>
    <property type="evidence" value="ECO:0007669"/>
    <property type="project" value="UniProtKB-KW"/>
</dbReference>
<sequence length="321" mass="35314">MPPIPVTVLTGFLGAGKTTLLNRVLTGAHGKRYAVIVNEFGEAGIDNELVATSDEEIFEMNNGCVCCTVRGDLIRMVAGLTRRKGRLDGILVETTGLADPAPVIQTFFLDAETRERAALDSVATVVDARHVHAQLESQPEAREQVVFADLVIVNKADLVDAQGLEAAVRAVRSLNPRAEVLVAERCDVPVEKVLGRGSFDLAKLLDIEPDLLDENAHEHSHGHVGSVSLVSERPVDFERFKAWIGGYLNEHGQRVMRCKGVLHLPGERQRMVFQGVHMLLEMGFGLPWREGERPMSKAVFIGKNLDRLALEIAFRDCLVKQ</sequence>
<evidence type="ECO:0000256" key="1">
    <source>
        <dbReference type="ARBA" id="ARBA00022741"/>
    </source>
</evidence>
<dbReference type="InterPro" id="IPR036627">
    <property type="entry name" value="CobW-likC_sf"/>
</dbReference>
<dbReference type="AlphaFoldDB" id="A0A6V8LX00"/>
<reference evidence="8 9" key="2">
    <citation type="submission" date="2020-05" db="EMBL/GenBank/DDBJ databases">
        <title>Draft genome sequence of Desulfovibrio sp. strainFSS-1.</title>
        <authorList>
            <person name="Shimoshige H."/>
            <person name="Kobayashi H."/>
            <person name="Maekawa T."/>
        </authorList>
    </citation>
    <scope>NUCLEOTIDE SEQUENCE [LARGE SCALE GENOMIC DNA]</scope>
    <source>
        <strain evidence="8 9">SIID29052-01</strain>
    </source>
</reference>
<evidence type="ECO:0000313" key="9">
    <source>
        <dbReference type="Proteomes" id="UP000494245"/>
    </source>
</evidence>
<dbReference type="Gene3D" id="3.30.1220.10">
    <property type="entry name" value="CobW-like, C-terminal domain"/>
    <property type="match status" value="1"/>
</dbReference>
<dbReference type="InterPro" id="IPR051316">
    <property type="entry name" value="Zinc-reg_GTPase_activator"/>
</dbReference>
<evidence type="ECO:0000313" key="8">
    <source>
        <dbReference type="EMBL" id="GFK94609.1"/>
    </source>
</evidence>
<dbReference type="SMART" id="SM00833">
    <property type="entry name" value="CobW_C"/>
    <property type="match status" value="1"/>
</dbReference>
<evidence type="ECO:0000256" key="4">
    <source>
        <dbReference type="ARBA" id="ARBA00034320"/>
    </source>
</evidence>
<dbReference type="Gene3D" id="3.40.50.300">
    <property type="entry name" value="P-loop containing nucleotide triphosphate hydrolases"/>
    <property type="match status" value="1"/>
</dbReference>
<dbReference type="Proteomes" id="UP000494245">
    <property type="component" value="Unassembled WGS sequence"/>
</dbReference>
<evidence type="ECO:0000256" key="2">
    <source>
        <dbReference type="ARBA" id="ARBA00022801"/>
    </source>
</evidence>
<name>A0A6V8LX00_9BACT</name>
<comment type="similarity">
    <text evidence="4">Belongs to the SIMIBI class G3E GTPase family. ZNG1 subfamily.</text>
</comment>
<dbReference type="EMBL" id="BLTE01000011">
    <property type="protein sequence ID" value="GFK94609.1"/>
    <property type="molecule type" value="Genomic_DNA"/>
</dbReference>
<dbReference type="InterPro" id="IPR003495">
    <property type="entry name" value="CobW/HypB/UreG_nucleotide-bd"/>
</dbReference>
<dbReference type="PANTHER" id="PTHR13748:SF62">
    <property type="entry name" value="COBW DOMAIN-CONTAINING PROTEIN"/>
    <property type="match status" value="1"/>
</dbReference>
<dbReference type="CDD" id="cd03112">
    <property type="entry name" value="CobW-like"/>
    <property type="match status" value="1"/>
</dbReference>
<dbReference type="GO" id="GO:0005737">
    <property type="term" value="C:cytoplasm"/>
    <property type="evidence" value="ECO:0007669"/>
    <property type="project" value="TreeGrafter"/>
</dbReference>
<evidence type="ECO:0000256" key="6">
    <source>
        <dbReference type="ARBA" id="ARBA00049117"/>
    </source>
</evidence>
<feature type="domain" description="CobW C-terminal" evidence="7">
    <location>
        <begin position="224"/>
        <end position="318"/>
    </location>
</feature>
<proteinExistence type="inferred from homology"/>
<comment type="catalytic activity">
    <reaction evidence="6">
        <text>GTP + H2O = GDP + phosphate + H(+)</text>
        <dbReference type="Rhea" id="RHEA:19669"/>
        <dbReference type="ChEBI" id="CHEBI:15377"/>
        <dbReference type="ChEBI" id="CHEBI:15378"/>
        <dbReference type="ChEBI" id="CHEBI:37565"/>
        <dbReference type="ChEBI" id="CHEBI:43474"/>
        <dbReference type="ChEBI" id="CHEBI:58189"/>
    </reaction>
    <physiologicalReaction direction="left-to-right" evidence="6">
        <dbReference type="Rhea" id="RHEA:19670"/>
    </physiologicalReaction>
</comment>
<keyword evidence="2" id="KW-0378">Hydrolase</keyword>
<keyword evidence="9" id="KW-1185">Reference proteome</keyword>
<dbReference type="GO" id="GO:0016787">
    <property type="term" value="F:hydrolase activity"/>
    <property type="evidence" value="ECO:0007669"/>
    <property type="project" value="UniProtKB-KW"/>
</dbReference>
<dbReference type="SUPFAM" id="SSF90002">
    <property type="entry name" value="Hypothetical protein YjiA, C-terminal domain"/>
    <property type="match status" value="1"/>
</dbReference>
<evidence type="ECO:0000256" key="3">
    <source>
        <dbReference type="ARBA" id="ARBA00023186"/>
    </source>
</evidence>
<comment type="function">
    <text evidence="5">Zinc chaperone that directly transfers zinc cofactor to target proteins, thereby activating them. Zinc is transferred from the CXCC motif in the GTPase domain to the zinc binding site in target proteins in a process requiring GTP hydrolysis.</text>
</comment>
<dbReference type="RefSeq" id="WP_173084845.1">
    <property type="nucleotide sequence ID" value="NZ_BLTE01000011.1"/>
</dbReference>
<keyword evidence="3" id="KW-0143">Chaperone</keyword>
<dbReference type="Pfam" id="PF02492">
    <property type="entry name" value="cobW"/>
    <property type="match status" value="1"/>
</dbReference>